<keyword evidence="4 8" id="KW-0812">Transmembrane</keyword>
<evidence type="ECO:0000256" key="7">
    <source>
        <dbReference type="ARBA" id="ARBA00023136"/>
    </source>
</evidence>
<dbReference type="GO" id="GO:0015232">
    <property type="term" value="F:heme transmembrane transporter activity"/>
    <property type="evidence" value="ECO:0007669"/>
    <property type="project" value="InterPro"/>
</dbReference>
<dbReference type="RefSeq" id="WP_188453331.1">
    <property type="nucleotide sequence ID" value="NZ_BMFR01000001.1"/>
</dbReference>
<dbReference type="GO" id="GO:0005886">
    <property type="term" value="C:plasma membrane"/>
    <property type="evidence" value="ECO:0007669"/>
    <property type="project" value="TreeGrafter"/>
</dbReference>
<dbReference type="GO" id="GO:1903607">
    <property type="term" value="P:cytochrome c biosynthetic process"/>
    <property type="evidence" value="ECO:0007669"/>
    <property type="project" value="TreeGrafter"/>
</dbReference>
<feature type="transmembrane region" description="Helical" evidence="8">
    <location>
        <begin position="102"/>
        <end position="123"/>
    </location>
</feature>
<dbReference type="InterPro" id="IPR003544">
    <property type="entry name" value="Cyt_c_biogenesis_CcmB"/>
</dbReference>
<comment type="caution">
    <text evidence="9">The sequence shown here is derived from an EMBL/GenBank/DDBJ whole genome shotgun (WGS) entry which is preliminary data.</text>
</comment>
<proteinExistence type="inferred from homology"/>
<evidence type="ECO:0000256" key="4">
    <source>
        <dbReference type="ARBA" id="ARBA00022692"/>
    </source>
</evidence>
<feature type="transmembrane region" description="Helical" evidence="8">
    <location>
        <begin position="164"/>
        <end position="184"/>
    </location>
</feature>
<keyword evidence="5" id="KW-0201">Cytochrome c-type biogenesis</keyword>
<protein>
    <submittedName>
        <fullName evidence="9">Heme ABC transporter permease</fullName>
    </submittedName>
</protein>
<accession>A0A917GXT5</accession>
<evidence type="ECO:0000313" key="10">
    <source>
        <dbReference type="Proteomes" id="UP000622860"/>
    </source>
</evidence>
<dbReference type="PRINTS" id="PR01414">
    <property type="entry name" value="CCMBBIOGNSIS"/>
</dbReference>
<evidence type="ECO:0000256" key="6">
    <source>
        <dbReference type="ARBA" id="ARBA00022989"/>
    </source>
</evidence>
<comment type="subcellular location">
    <subcellularLocation>
        <location evidence="1">Membrane</location>
        <topology evidence="1">Multi-pass membrane protein</topology>
    </subcellularLocation>
</comment>
<dbReference type="GO" id="GO:0017004">
    <property type="term" value="P:cytochrome complex assembly"/>
    <property type="evidence" value="ECO:0007669"/>
    <property type="project" value="UniProtKB-KW"/>
</dbReference>
<organism evidence="9 10">
    <name type="scientific">Virgibacillus oceani</name>
    <dbReference type="NCBI Taxonomy" id="1479511"/>
    <lineage>
        <taxon>Bacteria</taxon>
        <taxon>Bacillati</taxon>
        <taxon>Bacillota</taxon>
        <taxon>Bacilli</taxon>
        <taxon>Bacillales</taxon>
        <taxon>Bacillaceae</taxon>
        <taxon>Virgibacillus</taxon>
    </lineage>
</organism>
<keyword evidence="10" id="KW-1185">Reference proteome</keyword>
<keyword evidence="7 8" id="KW-0472">Membrane</keyword>
<reference evidence="9" key="2">
    <citation type="submission" date="2020-09" db="EMBL/GenBank/DDBJ databases">
        <authorList>
            <person name="Sun Q."/>
            <person name="Zhou Y."/>
        </authorList>
    </citation>
    <scope>NUCLEOTIDE SEQUENCE</scope>
    <source>
        <strain evidence="9">CGMCC 1.12754</strain>
    </source>
</reference>
<dbReference type="PANTHER" id="PTHR30070">
    <property type="entry name" value="HEME EXPORTER PROTEIN B"/>
    <property type="match status" value="1"/>
</dbReference>
<evidence type="ECO:0000256" key="1">
    <source>
        <dbReference type="ARBA" id="ARBA00004141"/>
    </source>
</evidence>
<feature type="transmembrane region" description="Helical" evidence="8">
    <location>
        <begin position="23"/>
        <end position="43"/>
    </location>
</feature>
<evidence type="ECO:0000256" key="3">
    <source>
        <dbReference type="ARBA" id="ARBA00022448"/>
    </source>
</evidence>
<feature type="transmembrane region" description="Helical" evidence="8">
    <location>
        <begin position="49"/>
        <end position="70"/>
    </location>
</feature>
<evidence type="ECO:0000256" key="8">
    <source>
        <dbReference type="SAM" id="Phobius"/>
    </source>
</evidence>
<dbReference type="AlphaFoldDB" id="A0A917GXT5"/>
<comment type="similarity">
    <text evidence="2">Belongs to the CcmB/CycW/HelB family.</text>
</comment>
<keyword evidence="6 8" id="KW-1133">Transmembrane helix</keyword>
<dbReference type="Proteomes" id="UP000622860">
    <property type="component" value="Unassembled WGS sequence"/>
</dbReference>
<name>A0A917GXT5_9BACI</name>
<evidence type="ECO:0000256" key="2">
    <source>
        <dbReference type="ARBA" id="ARBA00010544"/>
    </source>
</evidence>
<dbReference type="PANTHER" id="PTHR30070:SF1">
    <property type="entry name" value="CYTOCHROME C BIOGENESIS B-RELATED"/>
    <property type="match status" value="1"/>
</dbReference>
<sequence>MTFINQVVLILNRDLRIEFRSKSLLLSMVIFALLFQVFLQIVFDAKTQAIQMIAPGILWLPVLLSAMLGFNKYGSAERENGALTGLLVSPIDKGALFLGKLIGNYVLVFIVIVTSVPIFFLFLKQPFPASIGLLLTTLLLGSWGFVAIGVFLTTLAHSSSITELLVPIMIFPLAVPLFLAIIQLTEMALFPSLGMGENLWILLLIGYNLIFTVAPTFLFDLLLEV</sequence>
<gene>
    <name evidence="9" type="ORF">GCM10011398_00340</name>
</gene>
<feature type="transmembrane region" description="Helical" evidence="8">
    <location>
        <begin position="199"/>
        <end position="223"/>
    </location>
</feature>
<dbReference type="EMBL" id="BMFR01000001">
    <property type="protein sequence ID" value="GGG61028.1"/>
    <property type="molecule type" value="Genomic_DNA"/>
</dbReference>
<keyword evidence="3" id="KW-0813">Transport</keyword>
<evidence type="ECO:0000313" key="9">
    <source>
        <dbReference type="EMBL" id="GGG61028.1"/>
    </source>
</evidence>
<feature type="transmembrane region" description="Helical" evidence="8">
    <location>
        <begin position="129"/>
        <end position="152"/>
    </location>
</feature>
<reference evidence="9" key="1">
    <citation type="journal article" date="2014" name="Int. J. Syst. Evol. Microbiol.">
        <title>Complete genome sequence of Corynebacterium casei LMG S-19264T (=DSM 44701T), isolated from a smear-ripened cheese.</title>
        <authorList>
            <consortium name="US DOE Joint Genome Institute (JGI-PGF)"/>
            <person name="Walter F."/>
            <person name="Albersmeier A."/>
            <person name="Kalinowski J."/>
            <person name="Ruckert C."/>
        </authorList>
    </citation>
    <scope>NUCLEOTIDE SEQUENCE</scope>
    <source>
        <strain evidence="9">CGMCC 1.12754</strain>
    </source>
</reference>
<dbReference type="Pfam" id="PF03379">
    <property type="entry name" value="CcmB"/>
    <property type="match status" value="1"/>
</dbReference>
<evidence type="ECO:0000256" key="5">
    <source>
        <dbReference type="ARBA" id="ARBA00022748"/>
    </source>
</evidence>